<dbReference type="RefSeq" id="WP_379572292.1">
    <property type="nucleotide sequence ID" value="NZ_JBHUFV010000019.1"/>
</dbReference>
<proteinExistence type="predicted"/>
<keyword evidence="2" id="KW-1185">Reference proteome</keyword>
<evidence type="ECO:0000313" key="2">
    <source>
        <dbReference type="Proteomes" id="UP001597368"/>
    </source>
</evidence>
<gene>
    <name evidence="1" type="ORF">ACFSKW_12155</name>
</gene>
<evidence type="ECO:0008006" key="3">
    <source>
        <dbReference type="Google" id="ProtNLM"/>
    </source>
</evidence>
<reference evidence="2" key="1">
    <citation type="journal article" date="2019" name="Int. J. Syst. Evol. Microbiol.">
        <title>The Global Catalogue of Microorganisms (GCM) 10K type strain sequencing project: providing services to taxonomists for standard genome sequencing and annotation.</title>
        <authorList>
            <consortium name="The Broad Institute Genomics Platform"/>
            <consortium name="The Broad Institute Genome Sequencing Center for Infectious Disease"/>
            <person name="Wu L."/>
            <person name="Ma J."/>
        </authorList>
    </citation>
    <scope>NUCLEOTIDE SEQUENCE [LARGE SCALE GENOMIC DNA]</scope>
    <source>
        <strain evidence="2">ICMP 6774ER</strain>
    </source>
</reference>
<dbReference type="EMBL" id="JBHUFV010000019">
    <property type="protein sequence ID" value="MFD1932227.1"/>
    <property type="molecule type" value="Genomic_DNA"/>
</dbReference>
<sequence>MPLRLLYLLTVRVFGWLMLLGRRQASKDVEIMVLRHEVAVLGRQVGRPKPDWADRAVLAALARSLPAVLRAHRLVTPATLQAWHRRLLRRAWIYPHRGGRPRTSRRPGT</sequence>
<comment type="caution">
    <text evidence="1">The sequence shown here is derived from an EMBL/GenBank/DDBJ whole genome shotgun (WGS) entry which is preliminary data.</text>
</comment>
<accession>A0ABW4SRT1</accession>
<evidence type="ECO:0000313" key="1">
    <source>
        <dbReference type="EMBL" id="MFD1932227.1"/>
    </source>
</evidence>
<name>A0ABW4SRT1_9ACTN</name>
<protein>
    <recommendedName>
        <fullName evidence="3">Integrase</fullName>
    </recommendedName>
</protein>
<organism evidence="1 2">
    <name type="scientific">Nonomuraea mangrovi</name>
    <dbReference type="NCBI Taxonomy" id="2316207"/>
    <lineage>
        <taxon>Bacteria</taxon>
        <taxon>Bacillati</taxon>
        <taxon>Actinomycetota</taxon>
        <taxon>Actinomycetes</taxon>
        <taxon>Streptosporangiales</taxon>
        <taxon>Streptosporangiaceae</taxon>
        <taxon>Nonomuraea</taxon>
    </lineage>
</organism>
<dbReference type="Proteomes" id="UP001597368">
    <property type="component" value="Unassembled WGS sequence"/>
</dbReference>